<comment type="caution">
    <text evidence="8">The sequence shown here is derived from an EMBL/GenBank/DDBJ whole genome shotgun (WGS) entry which is preliminary data.</text>
</comment>
<proteinExistence type="inferred from homology"/>
<dbReference type="HAMAP" id="MF_01147">
    <property type="entry name" value="Lgt"/>
    <property type="match status" value="1"/>
</dbReference>
<feature type="transmembrane region" description="Helical" evidence="7">
    <location>
        <begin position="49"/>
        <end position="71"/>
    </location>
</feature>
<evidence type="ECO:0000256" key="3">
    <source>
        <dbReference type="ARBA" id="ARBA00022679"/>
    </source>
</evidence>
<feature type="transmembrane region" description="Helical" evidence="7">
    <location>
        <begin position="231"/>
        <end position="251"/>
    </location>
</feature>
<dbReference type="RefSeq" id="WP_023510696.1">
    <property type="nucleotide sequence ID" value="NZ_AWTC01000012.1"/>
</dbReference>
<accession>V6IW04</accession>
<dbReference type="GO" id="GO:0042158">
    <property type="term" value="P:lipoprotein biosynthetic process"/>
    <property type="evidence" value="ECO:0007669"/>
    <property type="project" value="UniProtKB-UniRule"/>
</dbReference>
<comment type="catalytic activity">
    <reaction evidence="7">
        <text>L-cysteinyl-[prolipoprotein] + a 1,2-diacyl-sn-glycero-3-phospho-(1'-sn-glycerol) = an S-1,2-diacyl-sn-glyceryl-L-cysteinyl-[prolipoprotein] + sn-glycerol 1-phosphate + H(+)</text>
        <dbReference type="Rhea" id="RHEA:56712"/>
        <dbReference type="Rhea" id="RHEA-COMP:14679"/>
        <dbReference type="Rhea" id="RHEA-COMP:14680"/>
        <dbReference type="ChEBI" id="CHEBI:15378"/>
        <dbReference type="ChEBI" id="CHEBI:29950"/>
        <dbReference type="ChEBI" id="CHEBI:57685"/>
        <dbReference type="ChEBI" id="CHEBI:64716"/>
        <dbReference type="ChEBI" id="CHEBI:140658"/>
        <dbReference type="EC" id="2.5.1.145"/>
    </reaction>
</comment>
<keyword evidence="3 7" id="KW-0808">Transferase</keyword>
<dbReference type="AlphaFoldDB" id="V6IW04"/>
<dbReference type="STRING" id="1395513.P343_12270"/>
<evidence type="ECO:0000313" key="9">
    <source>
        <dbReference type="Proteomes" id="UP000018296"/>
    </source>
</evidence>
<evidence type="ECO:0000256" key="1">
    <source>
        <dbReference type="ARBA" id="ARBA00007150"/>
    </source>
</evidence>
<dbReference type="GO" id="GO:0005886">
    <property type="term" value="C:plasma membrane"/>
    <property type="evidence" value="ECO:0007669"/>
    <property type="project" value="UniProtKB-SubCell"/>
</dbReference>
<evidence type="ECO:0000256" key="5">
    <source>
        <dbReference type="ARBA" id="ARBA00022989"/>
    </source>
</evidence>
<feature type="binding site" evidence="7">
    <location>
        <position position="132"/>
    </location>
    <ligand>
        <name>a 1,2-diacyl-sn-glycero-3-phospho-(1'-sn-glycerol)</name>
        <dbReference type="ChEBI" id="CHEBI:64716"/>
    </ligand>
</feature>
<comment type="subcellular location">
    <subcellularLocation>
        <location evidence="7">Cell membrane</location>
        <topology evidence="7">Multi-pass membrane protein</topology>
    </subcellularLocation>
</comment>
<evidence type="ECO:0000256" key="6">
    <source>
        <dbReference type="ARBA" id="ARBA00023136"/>
    </source>
</evidence>
<dbReference type="InterPro" id="IPR001640">
    <property type="entry name" value="Lgt"/>
</dbReference>
<dbReference type="GO" id="GO:0008961">
    <property type="term" value="F:phosphatidylglycerol-prolipoprotein diacylglyceryl transferase activity"/>
    <property type="evidence" value="ECO:0007669"/>
    <property type="project" value="UniProtKB-UniRule"/>
</dbReference>
<dbReference type="eggNOG" id="COG0682">
    <property type="taxonomic scope" value="Bacteria"/>
</dbReference>
<keyword evidence="2 7" id="KW-1003">Cell membrane</keyword>
<dbReference type="UniPathway" id="UPA00664"/>
<evidence type="ECO:0000256" key="4">
    <source>
        <dbReference type="ARBA" id="ARBA00022692"/>
    </source>
</evidence>
<feature type="transmembrane region" description="Helical" evidence="7">
    <location>
        <begin position="202"/>
        <end position="219"/>
    </location>
</feature>
<evidence type="ECO:0000256" key="7">
    <source>
        <dbReference type="HAMAP-Rule" id="MF_01147"/>
    </source>
</evidence>
<name>V6IW04_9BACL</name>
<dbReference type="PANTHER" id="PTHR30589">
    <property type="entry name" value="PROLIPOPROTEIN DIACYLGLYCERYL TRANSFERASE"/>
    <property type="match status" value="1"/>
</dbReference>
<keyword evidence="5 7" id="KW-1133">Transmembrane helix</keyword>
<dbReference type="NCBIfam" id="TIGR00544">
    <property type="entry name" value="lgt"/>
    <property type="match status" value="1"/>
</dbReference>
<dbReference type="EC" id="2.5.1.145" evidence="7"/>
<keyword evidence="6 7" id="KW-0472">Membrane</keyword>
<dbReference type="Proteomes" id="UP000018296">
    <property type="component" value="Unassembled WGS sequence"/>
</dbReference>
<comment type="function">
    <text evidence="7">Catalyzes the transfer of the diacylglyceryl group from phosphatidylglycerol to the sulfhydryl group of the N-terminal cysteine of a prolipoprotein, the first step in the formation of mature lipoproteins.</text>
</comment>
<evidence type="ECO:0000313" key="8">
    <source>
        <dbReference type="EMBL" id="EST11350.1"/>
    </source>
</evidence>
<keyword evidence="8" id="KW-0449">Lipoprotein</keyword>
<dbReference type="Pfam" id="PF01790">
    <property type="entry name" value="LGT"/>
    <property type="match status" value="1"/>
</dbReference>
<gene>
    <name evidence="7" type="primary">lgt</name>
    <name evidence="8" type="ORF">P343_12270</name>
</gene>
<comment type="similarity">
    <text evidence="1 7">Belongs to the Lgt family.</text>
</comment>
<keyword evidence="9" id="KW-1185">Reference proteome</keyword>
<dbReference type="PATRIC" id="fig|1395513.3.peg.2489"/>
<evidence type="ECO:0000256" key="2">
    <source>
        <dbReference type="ARBA" id="ARBA00022475"/>
    </source>
</evidence>
<feature type="transmembrane region" description="Helical" evidence="7">
    <location>
        <begin position="83"/>
        <end position="107"/>
    </location>
</feature>
<dbReference type="EMBL" id="AWTC01000012">
    <property type="protein sequence ID" value="EST11350.1"/>
    <property type="molecule type" value="Genomic_DNA"/>
</dbReference>
<sequence length="261" mass="29172">MLVRVTLFEIGGFAVHSYGVIIAVAVLLALGVAYFLTKNTIYQAHLLDSCVYAIIGALIFARIWHVFFFQWGYYSKHLTEIFAIWNGGISIMGAIVGGAIGIVIYAWRKKLSFWEYADYLAPAVILGQALGRIACFLNGDAFGSPTGSGFGIVYPEGTMAYDRYGSQPLWPAEIWEGQCDLIIFAVLLILRNKRLPAGSHFLIYNILYAFARFMLEYLRGDSPRYALQWTAGQWTSVSLIFGSLLLIGYIYTGRQLRKLGN</sequence>
<reference evidence="8 9" key="1">
    <citation type="journal article" date="2013" name="Genome Announc.">
        <title>Genome Sequence of Sporolactobacillus laevolacticus DSM442, an Efficient Polymer-Grade D-Lactate Producer from Agricultural Waste Cottonseed as a Nitrogen Source.</title>
        <authorList>
            <person name="Wang H."/>
            <person name="Wang L."/>
            <person name="Ju J."/>
            <person name="Yu B."/>
            <person name="Ma Y."/>
        </authorList>
    </citation>
    <scope>NUCLEOTIDE SEQUENCE [LARGE SCALE GENOMIC DNA]</scope>
    <source>
        <strain evidence="8 9">DSM 442</strain>
    </source>
</reference>
<feature type="transmembrane region" description="Helical" evidence="7">
    <location>
        <begin position="15"/>
        <end position="37"/>
    </location>
</feature>
<organism evidence="8 9">
    <name type="scientific">Sporolactobacillus laevolacticus DSM 442</name>
    <dbReference type="NCBI Taxonomy" id="1395513"/>
    <lineage>
        <taxon>Bacteria</taxon>
        <taxon>Bacillati</taxon>
        <taxon>Bacillota</taxon>
        <taxon>Bacilli</taxon>
        <taxon>Bacillales</taxon>
        <taxon>Sporolactobacillaceae</taxon>
        <taxon>Sporolactobacillus</taxon>
    </lineage>
</organism>
<protein>
    <recommendedName>
        <fullName evidence="7">Phosphatidylglycerol--prolipoprotein diacylglyceryl transferase</fullName>
        <ecNumber evidence="7">2.5.1.145</ecNumber>
    </recommendedName>
</protein>
<dbReference type="PANTHER" id="PTHR30589:SF0">
    <property type="entry name" value="PHOSPHATIDYLGLYCEROL--PROLIPOPROTEIN DIACYLGLYCERYL TRANSFERASE"/>
    <property type="match status" value="1"/>
</dbReference>
<keyword evidence="4 7" id="KW-0812">Transmembrane</keyword>
<comment type="pathway">
    <text evidence="7">Protein modification; lipoprotein biosynthesis (diacylglyceryl transfer).</text>
</comment>